<dbReference type="Pfam" id="PF14433">
    <property type="entry name" value="SUKH-3"/>
    <property type="match status" value="1"/>
</dbReference>
<gene>
    <name evidence="2" type="ORF">OG863_26760</name>
</gene>
<name>A0ABZ1FMB3_9ACTN</name>
<evidence type="ECO:0000313" key="2">
    <source>
        <dbReference type="EMBL" id="WSB71256.1"/>
    </source>
</evidence>
<reference evidence="2 3" key="1">
    <citation type="submission" date="2022-10" db="EMBL/GenBank/DDBJ databases">
        <title>The complete genomes of actinobacterial strains from the NBC collection.</title>
        <authorList>
            <person name="Joergensen T.S."/>
            <person name="Alvarez Arevalo M."/>
            <person name="Sterndorff E.B."/>
            <person name="Faurdal D."/>
            <person name="Vuksanovic O."/>
            <person name="Mourched A.-S."/>
            <person name="Charusanti P."/>
            <person name="Shaw S."/>
            <person name="Blin K."/>
            <person name="Weber T."/>
        </authorList>
    </citation>
    <scope>NUCLEOTIDE SEQUENCE [LARGE SCALE GENOMIC DNA]</scope>
    <source>
        <strain evidence="2 3">NBC 01774</strain>
    </source>
</reference>
<keyword evidence="3" id="KW-1185">Reference proteome</keyword>
<dbReference type="EMBL" id="CP109106">
    <property type="protein sequence ID" value="WSB71256.1"/>
    <property type="molecule type" value="Genomic_DNA"/>
</dbReference>
<protein>
    <submittedName>
        <fullName evidence="2">SUKH-3 domain-containing protein</fullName>
    </submittedName>
</protein>
<feature type="region of interest" description="Disordered" evidence="1">
    <location>
        <begin position="161"/>
        <end position="182"/>
    </location>
</feature>
<evidence type="ECO:0000256" key="1">
    <source>
        <dbReference type="SAM" id="MobiDB-lite"/>
    </source>
</evidence>
<dbReference type="InterPro" id="IPR025850">
    <property type="entry name" value="SUKH-3"/>
</dbReference>
<proteinExistence type="predicted"/>
<organism evidence="2 3">
    <name type="scientific">Streptomyces decoyicus</name>
    <dbReference type="NCBI Taxonomy" id="249567"/>
    <lineage>
        <taxon>Bacteria</taxon>
        <taxon>Bacillati</taxon>
        <taxon>Actinomycetota</taxon>
        <taxon>Actinomycetes</taxon>
        <taxon>Kitasatosporales</taxon>
        <taxon>Streptomycetaceae</taxon>
        <taxon>Streptomyces</taxon>
    </lineage>
</organism>
<accession>A0ABZ1FMB3</accession>
<evidence type="ECO:0000313" key="3">
    <source>
        <dbReference type="Proteomes" id="UP001344251"/>
    </source>
</evidence>
<dbReference type="RefSeq" id="WP_326620847.1">
    <property type="nucleotide sequence ID" value="NZ_CP109106.1"/>
</dbReference>
<sequence>MTVAPSGHEVRGVYDVLTRAGWSPGREADPSHHLAILETVSTVSGDSRDGWEVFPAAEQALREFYGIEVLLDGPGVEVALHGFAIDPREGRYMLSTMRRFAERIGSRLFPFGLHGTESVIAVDEHGRLFLVNHGGWWFLGESVHAGLVLLVEGRRPARVRADGTWGEGDDEEPDPAPAQGAQVEVEIRQAFG</sequence>
<dbReference type="Proteomes" id="UP001344251">
    <property type="component" value="Chromosome"/>
</dbReference>